<comment type="subcellular location">
    <subcellularLocation>
        <location evidence="1 11">Cell membrane</location>
        <topology evidence="1 11">Multi-pass membrane protein</topology>
    </subcellularLocation>
</comment>
<dbReference type="PROSITE" id="PS50262">
    <property type="entry name" value="G_PROTEIN_RECEP_F1_2"/>
    <property type="match status" value="1"/>
</dbReference>
<evidence type="ECO:0000256" key="11">
    <source>
        <dbReference type="RuleBase" id="RU364061"/>
    </source>
</evidence>
<feature type="transmembrane region" description="Helical" evidence="11">
    <location>
        <begin position="115"/>
        <end position="139"/>
    </location>
</feature>
<keyword evidence="5 11" id="KW-0812">Transmembrane</keyword>
<evidence type="ECO:0000256" key="9">
    <source>
        <dbReference type="ARBA" id="ARBA00023170"/>
    </source>
</evidence>
<gene>
    <name evidence="13" type="primary">ORNANAV1R3015</name>
</gene>
<dbReference type="GeneID" id="100077958"/>
<evidence type="ECO:0000259" key="12">
    <source>
        <dbReference type="PROSITE" id="PS50262"/>
    </source>
</evidence>
<proteinExistence type="inferred from homology"/>
<keyword evidence="4 11" id="KW-0589">Pheromone response</keyword>
<evidence type="ECO:0000256" key="5">
    <source>
        <dbReference type="ARBA" id="ARBA00022692"/>
    </source>
</evidence>
<dbReference type="HOGENOM" id="CLU_058641_4_0_1"/>
<keyword evidence="10 11" id="KW-0807">Transducer</keyword>
<dbReference type="GO" id="GO:0005550">
    <property type="term" value="F:pheromone binding"/>
    <property type="evidence" value="ECO:0000318"/>
    <property type="project" value="GO_Central"/>
</dbReference>
<keyword evidence="3 11" id="KW-1003">Cell membrane</keyword>
<feature type="domain" description="G-protein coupled receptors family 1 profile" evidence="12">
    <location>
        <begin position="11"/>
        <end position="274"/>
    </location>
</feature>
<dbReference type="RefSeq" id="NP_001240336.1">
    <property type="nucleotide sequence ID" value="NM_001253407.1"/>
</dbReference>
<keyword evidence="6 11" id="KW-1133">Transmembrane helix</keyword>
<evidence type="ECO:0000256" key="10">
    <source>
        <dbReference type="ARBA" id="ARBA00023224"/>
    </source>
</evidence>
<dbReference type="InterPro" id="IPR004072">
    <property type="entry name" value="Vmron_rcpt_1"/>
</dbReference>
<dbReference type="OrthoDB" id="9606139at2759"/>
<evidence type="ECO:0000313" key="14">
    <source>
        <dbReference type="Proteomes" id="UP000002279"/>
    </source>
</evidence>
<name>F6RJA5_ORNAN</name>
<accession>F6RJA5</accession>
<dbReference type="GO" id="GO:0016503">
    <property type="term" value="F:pheromone receptor activity"/>
    <property type="evidence" value="ECO:0007669"/>
    <property type="project" value="InterPro"/>
</dbReference>
<dbReference type="PRINTS" id="PR01534">
    <property type="entry name" value="VOMERONASL1R"/>
</dbReference>
<dbReference type="GO" id="GO:0007606">
    <property type="term" value="P:sensory perception of chemical stimulus"/>
    <property type="evidence" value="ECO:0007669"/>
    <property type="project" value="UniProtKB-ARBA"/>
</dbReference>
<reference evidence="13" key="2">
    <citation type="submission" date="2025-08" db="UniProtKB">
        <authorList>
            <consortium name="Ensembl"/>
        </authorList>
    </citation>
    <scope>IDENTIFICATION</scope>
    <source>
        <strain evidence="13">Glennie</strain>
    </source>
</reference>
<organism evidence="13 14">
    <name type="scientific">Ornithorhynchus anatinus</name>
    <name type="common">Duckbill platypus</name>
    <dbReference type="NCBI Taxonomy" id="9258"/>
    <lineage>
        <taxon>Eukaryota</taxon>
        <taxon>Metazoa</taxon>
        <taxon>Chordata</taxon>
        <taxon>Craniata</taxon>
        <taxon>Vertebrata</taxon>
        <taxon>Euteleostomi</taxon>
        <taxon>Mammalia</taxon>
        <taxon>Monotremata</taxon>
        <taxon>Ornithorhynchidae</taxon>
        <taxon>Ornithorhynchus</taxon>
    </lineage>
</organism>
<dbReference type="InParanoid" id="F6RJA5"/>
<dbReference type="CTD" id="100077958"/>
<dbReference type="GO" id="GO:0019236">
    <property type="term" value="P:response to pheromone"/>
    <property type="evidence" value="ECO:0007669"/>
    <property type="project" value="UniProtKB-KW"/>
</dbReference>
<dbReference type="eggNOG" id="ENOG502RZ5R">
    <property type="taxonomic scope" value="Eukaryota"/>
</dbReference>
<sequence>MLFQINIGVSGNVFLLLFYSHVITSHKPSSSDLILTHLSLANTITLLTRGIPDTLSLWGLRNFLDTSGCKILMYLYRVGRGLTISTTCLLSIFQAVTISPGTSRWAGVKAKLPRWILPSFIIFWILNMLIEVNMLIVLIGPQNTGHAHTPQDLKYCFLVNTTTRANLILSTVLSLRDLFFMGLMSAASSYMVFVLHRHHRLVRHLHGPGRSPSVMPEVRAAKRVIALVTLYVLLYGRQTVMHSIILNMKKKLSLLMESHQVLSFAFATISPFLMIHSDRRMRKFWKRDSPASNVELF</sequence>
<dbReference type="KEGG" id="oaa:100077958"/>
<dbReference type="FunFam" id="1.20.1070.10:FF:000081">
    <property type="entry name" value="Vomeronasal type-1 receptor"/>
    <property type="match status" value="1"/>
</dbReference>
<dbReference type="SUPFAM" id="SSF81321">
    <property type="entry name" value="Family A G protein-coupled receptor-like"/>
    <property type="match status" value="1"/>
</dbReference>
<evidence type="ECO:0000256" key="1">
    <source>
        <dbReference type="ARBA" id="ARBA00004651"/>
    </source>
</evidence>
<reference evidence="13" key="3">
    <citation type="submission" date="2025-09" db="UniProtKB">
        <authorList>
            <consortium name="Ensembl"/>
        </authorList>
    </citation>
    <scope>IDENTIFICATION</scope>
    <source>
        <strain evidence="13">Glennie</strain>
    </source>
</reference>
<dbReference type="GO" id="GO:0005886">
    <property type="term" value="C:plasma membrane"/>
    <property type="evidence" value="ECO:0000318"/>
    <property type="project" value="GO_Central"/>
</dbReference>
<dbReference type="GeneTree" id="ENSGT01030000234553"/>
<dbReference type="Proteomes" id="UP000002279">
    <property type="component" value="Chromosome X3"/>
</dbReference>
<keyword evidence="9 11" id="KW-0675">Receptor</keyword>
<feature type="transmembrane region" description="Helical" evidence="11">
    <location>
        <begin position="224"/>
        <end position="246"/>
    </location>
</feature>
<dbReference type="PANTHER" id="PTHR24062">
    <property type="entry name" value="VOMERONASAL TYPE-1 RECEPTOR"/>
    <property type="match status" value="1"/>
</dbReference>
<keyword evidence="14" id="KW-1185">Reference proteome</keyword>
<evidence type="ECO:0000256" key="2">
    <source>
        <dbReference type="ARBA" id="ARBA00010663"/>
    </source>
</evidence>
<comment type="similarity">
    <text evidence="2 11">Belongs to the G-protein coupled receptor 1 family.</text>
</comment>
<evidence type="ECO:0000256" key="7">
    <source>
        <dbReference type="ARBA" id="ARBA00023040"/>
    </source>
</evidence>
<dbReference type="AlphaFoldDB" id="F6RJA5"/>
<dbReference type="OMA" id="WILNMAL"/>
<keyword evidence="7 11" id="KW-0297">G-protein coupled receptor</keyword>
<dbReference type="Pfam" id="PF03402">
    <property type="entry name" value="V1R"/>
    <property type="match status" value="1"/>
</dbReference>
<evidence type="ECO:0000256" key="4">
    <source>
        <dbReference type="ARBA" id="ARBA00022507"/>
    </source>
</evidence>
<reference evidence="13 14" key="1">
    <citation type="journal article" date="2008" name="Nature">
        <title>Genome analysis of the platypus reveals unique signatures of evolution.</title>
        <authorList>
            <person name="Warren W.C."/>
            <person name="Hillier L.W."/>
            <person name="Marshall Graves J.A."/>
            <person name="Birney E."/>
            <person name="Ponting C.P."/>
            <person name="Grutzner F."/>
            <person name="Belov K."/>
            <person name="Miller W."/>
            <person name="Clarke L."/>
            <person name="Chinwalla A.T."/>
            <person name="Yang S.P."/>
            <person name="Heger A."/>
            <person name="Locke D.P."/>
            <person name="Miethke P."/>
            <person name="Waters P.D."/>
            <person name="Veyrunes F."/>
            <person name="Fulton L."/>
            <person name="Fulton B."/>
            <person name="Graves T."/>
            <person name="Wallis J."/>
            <person name="Puente X.S."/>
            <person name="Lopez-Otin C."/>
            <person name="Ordonez G.R."/>
            <person name="Eichler E.E."/>
            <person name="Chen L."/>
            <person name="Cheng Z."/>
            <person name="Deakin J.E."/>
            <person name="Alsop A."/>
            <person name="Thompson K."/>
            <person name="Kirby P."/>
            <person name="Papenfuss A.T."/>
            <person name="Wakefield M.J."/>
            <person name="Olender T."/>
            <person name="Lancet D."/>
            <person name="Huttley G.A."/>
            <person name="Smit A.F."/>
            <person name="Pask A."/>
            <person name="Temple-Smith P."/>
            <person name="Batzer M.A."/>
            <person name="Walker J.A."/>
            <person name="Konkel M.K."/>
            <person name="Harris R.S."/>
            <person name="Whittington C.M."/>
            <person name="Wong E.S."/>
            <person name="Gemmell N.J."/>
            <person name="Buschiazzo E."/>
            <person name="Vargas Jentzsch I.M."/>
            <person name="Merkel A."/>
            <person name="Schmitz J."/>
            <person name="Zemann A."/>
            <person name="Churakov G."/>
            <person name="Kriegs J.O."/>
            <person name="Brosius J."/>
            <person name="Murchison E.P."/>
            <person name="Sachidanandam R."/>
            <person name="Smith C."/>
            <person name="Hannon G.J."/>
            <person name="Tsend-Ayush E."/>
            <person name="McMillan D."/>
            <person name="Attenborough R."/>
            <person name="Rens W."/>
            <person name="Ferguson-Smith M."/>
            <person name="Lefevre C.M."/>
            <person name="Sharp J.A."/>
            <person name="Nicholas K.R."/>
            <person name="Ray D.A."/>
            <person name="Kube M."/>
            <person name="Reinhardt R."/>
            <person name="Pringle T.H."/>
            <person name="Taylor J."/>
            <person name="Jones R.C."/>
            <person name="Nixon B."/>
            <person name="Dacheux J.L."/>
            <person name="Niwa H."/>
            <person name="Sekita Y."/>
            <person name="Huang X."/>
            <person name="Stark A."/>
            <person name="Kheradpour P."/>
            <person name="Kellis M."/>
            <person name="Flicek P."/>
            <person name="Chen Y."/>
            <person name="Webber C."/>
            <person name="Hardison R."/>
            <person name="Nelson J."/>
            <person name="Hallsworth-Pepin K."/>
            <person name="Delehaunty K."/>
            <person name="Markovic C."/>
            <person name="Minx P."/>
            <person name="Feng Y."/>
            <person name="Kremitzki C."/>
            <person name="Mitreva M."/>
            <person name="Glasscock J."/>
            <person name="Wylie T."/>
            <person name="Wohldmann P."/>
            <person name="Thiru P."/>
            <person name="Nhan M.N."/>
            <person name="Pohl C.S."/>
            <person name="Smith S.M."/>
            <person name="Hou S."/>
            <person name="Nefedov M."/>
            <person name="de Jong P.J."/>
            <person name="Renfree M.B."/>
            <person name="Mardis E.R."/>
            <person name="Wilson R.K."/>
        </authorList>
    </citation>
    <scope>NUCLEOTIDE SEQUENCE [LARGE SCALE GENOMIC DNA]</scope>
    <source>
        <strain evidence="13 14">Glennie</strain>
    </source>
</reference>
<evidence type="ECO:0000256" key="6">
    <source>
        <dbReference type="ARBA" id="ARBA00022989"/>
    </source>
</evidence>
<feature type="transmembrane region" description="Helical" evidence="11">
    <location>
        <begin position="82"/>
        <end position="103"/>
    </location>
</feature>
<protein>
    <recommendedName>
        <fullName evidence="11">Vomeronasal type-1 receptor</fullName>
    </recommendedName>
</protein>
<evidence type="ECO:0000313" key="13">
    <source>
        <dbReference type="Ensembl" id="ENSOANP00000011709.2"/>
    </source>
</evidence>
<feature type="transmembrane region" description="Helical" evidence="11">
    <location>
        <begin position="178"/>
        <end position="195"/>
    </location>
</feature>
<dbReference type="Gene3D" id="1.20.1070.10">
    <property type="entry name" value="Rhodopsin 7-helix transmembrane proteins"/>
    <property type="match status" value="1"/>
</dbReference>
<dbReference type="InterPro" id="IPR017452">
    <property type="entry name" value="GPCR_Rhodpsn_7TM"/>
</dbReference>
<dbReference type="Ensembl" id="ENSOANT00000011711.2">
    <property type="protein sequence ID" value="ENSOANP00000011709.2"/>
    <property type="gene ID" value="ENSOANG00000007358.2"/>
</dbReference>
<evidence type="ECO:0000256" key="8">
    <source>
        <dbReference type="ARBA" id="ARBA00023136"/>
    </source>
</evidence>
<evidence type="ECO:0000256" key="3">
    <source>
        <dbReference type="ARBA" id="ARBA00022475"/>
    </source>
</evidence>
<feature type="transmembrane region" description="Helical" evidence="11">
    <location>
        <begin position="258"/>
        <end position="277"/>
    </location>
</feature>
<keyword evidence="8 11" id="KW-0472">Membrane</keyword>